<dbReference type="InterPro" id="IPR039261">
    <property type="entry name" value="FNR_nucleotide-bd"/>
</dbReference>
<dbReference type="GO" id="GO:0005509">
    <property type="term" value="F:calcium ion binding"/>
    <property type="evidence" value="ECO:0007669"/>
    <property type="project" value="InterPro"/>
</dbReference>
<keyword evidence="6" id="KW-0521">NADP</keyword>
<keyword evidence="4" id="KW-0274">FAD</keyword>
<keyword evidence="9 11" id="KW-0472">Membrane</keyword>
<feature type="transmembrane region" description="Helical" evidence="11">
    <location>
        <begin position="268"/>
        <end position="291"/>
    </location>
</feature>
<dbReference type="PROSITE" id="PS51384">
    <property type="entry name" value="FAD_FR"/>
    <property type="match status" value="1"/>
</dbReference>
<dbReference type="PROSITE" id="PS50222">
    <property type="entry name" value="EF_HAND_2"/>
    <property type="match status" value="2"/>
</dbReference>
<dbReference type="SMART" id="SM00054">
    <property type="entry name" value="EFh"/>
    <property type="match status" value="2"/>
</dbReference>
<dbReference type="InterPro" id="IPR018247">
    <property type="entry name" value="EF_Hand_1_Ca_BS"/>
</dbReference>
<evidence type="ECO:0000259" key="12">
    <source>
        <dbReference type="PROSITE" id="PS50222"/>
    </source>
</evidence>
<dbReference type="Gene3D" id="2.40.30.10">
    <property type="entry name" value="Translation factors"/>
    <property type="match status" value="1"/>
</dbReference>
<keyword evidence="8" id="KW-0560">Oxidoreductase</keyword>
<organism evidence="14 15">
    <name type="scientific">Hypsibius exemplaris</name>
    <name type="common">Freshwater tardigrade</name>
    <dbReference type="NCBI Taxonomy" id="2072580"/>
    <lineage>
        <taxon>Eukaryota</taxon>
        <taxon>Metazoa</taxon>
        <taxon>Ecdysozoa</taxon>
        <taxon>Tardigrada</taxon>
        <taxon>Eutardigrada</taxon>
        <taxon>Parachela</taxon>
        <taxon>Hypsibioidea</taxon>
        <taxon>Hypsibiidae</taxon>
        <taxon>Hypsibius</taxon>
    </lineage>
</organism>
<evidence type="ECO:0000313" key="15">
    <source>
        <dbReference type="Proteomes" id="UP000192578"/>
    </source>
</evidence>
<dbReference type="CDD" id="cd00051">
    <property type="entry name" value="EFh"/>
    <property type="match status" value="2"/>
</dbReference>
<feature type="domain" description="EF-hand" evidence="12">
    <location>
        <begin position="140"/>
        <end position="175"/>
    </location>
</feature>
<dbReference type="GO" id="GO:0042554">
    <property type="term" value="P:superoxide anion generation"/>
    <property type="evidence" value="ECO:0007669"/>
    <property type="project" value="TreeGrafter"/>
</dbReference>
<comment type="catalytic activity">
    <reaction evidence="10">
        <text>NADPH + 2 O2 = 2 superoxide + NADP(+) + H(+)</text>
        <dbReference type="Rhea" id="RHEA:63180"/>
        <dbReference type="ChEBI" id="CHEBI:15378"/>
        <dbReference type="ChEBI" id="CHEBI:15379"/>
        <dbReference type="ChEBI" id="CHEBI:18421"/>
        <dbReference type="ChEBI" id="CHEBI:57783"/>
        <dbReference type="ChEBI" id="CHEBI:58349"/>
    </reaction>
</comment>
<evidence type="ECO:0000256" key="7">
    <source>
        <dbReference type="ARBA" id="ARBA00022989"/>
    </source>
</evidence>
<dbReference type="Pfam" id="PF13499">
    <property type="entry name" value="EF-hand_7"/>
    <property type="match status" value="1"/>
</dbReference>
<dbReference type="SFLD" id="SFLDG01168">
    <property type="entry name" value="Ferric_reductase_subgroup_(FRE"/>
    <property type="match status" value="1"/>
</dbReference>
<evidence type="ECO:0000256" key="3">
    <source>
        <dbReference type="ARBA" id="ARBA00022692"/>
    </source>
</evidence>
<dbReference type="GO" id="GO:0016175">
    <property type="term" value="F:superoxide-generating NAD(P)H oxidase activity"/>
    <property type="evidence" value="ECO:0007669"/>
    <property type="project" value="TreeGrafter"/>
</dbReference>
<evidence type="ECO:0000256" key="5">
    <source>
        <dbReference type="ARBA" id="ARBA00022837"/>
    </source>
</evidence>
<keyword evidence="2" id="KW-0285">Flavoprotein</keyword>
<dbReference type="Pfam" id="PF08030">
    <property type="entry name" value="NAD_binding_6"/>
    <property type="match status" value="1"/>
</dbReference>
<dbReference type="Gene3D" id="1.10.238.10">
    <property type="entry name" value="EF-hand"/>
    <property type="match status" value="1"/>
</dbReference>
<evidence type="ECO:0000256" key="6">
    <source>
        <dbReference type="ARBA" id="ARBA00022857"/>
    </source>
</evidence>
<dbReference type="Pfam" id="PF08022">
    <property type="entry name" value="FAD_binding_8"/>
    <property type="match status" value="1"/>
</dbReference>
<evidence type="ECO:0000256" key="8">
    <source>
        <dbReference type="ARBA" id="ARBA00023002"/>
    </source>
</evidence>
<keyword evidence="3 11" id="KW-0812">Transmembrane</keyword>
<dbReference type="GO" id="GO:0006952">
    <property type="term" value="P:defense response"/>
    <property type="evidence" value="ECO:0007669"/>
    <property type="project" value="TreeGrafter"/>
</dbReference>
<dbReference type="PANTHER" id="PTHR11972:SF58">
    <property type="entry name" value="NADPH OXIDASE 5"/>
    <property type="match status" value="1"/>
</dbReference>
<dbReference type="InterPro" id="IPR013112">
    <property type="entry name" value="FAD-bd_8"/>
</dbReference>
<feature type="domain" description="EF-hand" evidence="12">
    <location>
        <begin position="192"/>
        <end position="219"/>
    </location>
</feature>
<dbReference type="Proteomes" id="UP000192578">
    <property type="component" value="Unassembled WGS sequence"/>
</dbReference>
<dbReference type="FunFam" id="2.40.30.10:FF:000056">
    <property type="entry name" value="NADPH oxidase 5"/>
    <property type="match status" value="1"/>
</dbReference>
<dbReference type="InterPro" id="IPR013130">
    <property type="entry name" value="Fe3_Rdtase_TM_dom"/>
</dbReference>
<dbReference type="InterPro" id="IPR000778">
    <property type="entry name" value="Cyt_b245_heavy_chain"/>
</dbReference>
<evidence type="ECO:0000256" key="9">
    <source>
        <dbReference type="ARBA" id="ARBA00023136"/>
    </source>
</evidence>
<evidence type="ECO:0000256" key="4">
    <source>
        <dbReference type="ARBA" id="ARBA00022827"/>
    </source>
</evidence>
<evidence type="ECO:0000313" key="14">
    <source>
        <dbReference type="EMBL" id="OQV13433.1"/>
    </source>
</evidence>
<dbReference type="InterPro" id="IPR011992">
    <property type="entry name" value="EF-hand-dom_pair"/>
</dbReference>
<dbReference type="SFLD" id="SFLDS00052">
    <property type="entry name" value="Ferric_Reductase_Domain"/>
    <property type="match status" value="1"/>
</dbReference>
<evidence type="ECO:0000256" key="10">
    <source>
        <dbReference type="ARBA" id="ARBA00049908"/>
    </source>
</evidence>
<dbReference type="SFLD" id="SFLDG01169">
    <property type="entry name" value="NADPH_oxidase_subgroup_(NOX)"/>
    <property type="match status" value="1"/>
</dbReference>
<name>A0A1W0WE83_HYPEX</name>
<dbReference type="InterPro" id="IPR013121">
    <property type="entry name" value="Fe_red_NAD-bd_6"/>
</dbReference>
<evidence type="ECO:0000256" key="2">
    <source>
        <dbReference type="ARBA" id="ARBA00022630"/>
    </source>
</evidence>
<proteinExistence type="predicted"/>
<dbReference type="SUPFAM" id="SSF47473">
    <property type="entry name" value="EF-hand"/>
    <property type="match status" value="1"/>
</dbReference>
<dbReference type="Pfam" id="PF01794">
    <property type="entry name" value="Ferric_reduct"/>
    <property type="match status" value="1"/>
</dbReference>
<dbReference type="EMBL" id="MTYJ01000123">
    <property type="protein sequence ID" value="OQV13433.1"/>
    <property type="molecule type" value="Genomic_DNA"/>
</dbReference>
<keyword evidence="7 11" id="KW-1133">Transmembrane helix</keyword>
<dbReference type="OrthoDB" id="167398at2759"/>
<dbReference type="PRINTS" id="PR00466">
    <property type="entry name" value="GP91PHOX"/>
</dbReference>
<dbReference type="GO" id="GO:0043020">
    <property type="term" value="C:NADPH oxidase complex"/>
    <property type="evidence" value="ECO:0007669"/>
    <property type="project" value="TreeGrafter"/>
</dbReference>
<dbReference type="AlphaFoldDB" id="A0A1W0WE83"/>
<comment type="subcellular location">
    <subcellularLocation>
        <location evidence="1">Membrane</location>
        <topology evidence="1">Multi-pass membrane protein</topology>
    </subcellularLocation>
</comment>
<dbReference type="Gene3D" id="3.40.50.80">
    <property type="entry name" value="Nucleotide-binding domain of ferredoxin-NADP reductase (FNR) module"/>
    <property type="match status" value="1"/>
</dbReference>
<reference evidence="15" key="1">
    <citation type="submission" date="2017-01" db="EMBL/GenBank/DDBJ databases">
        <title>Comparative genomics of anhydrobiosis in the tardigrade Hypsibius dujardini.</title>
        <authorList>
            <person name="Yoshida Y."/>
            <person name="Koutsovoulos G."/>
            <person name="Laetsch D."/>
            <person name="Stevens L."/>
            <person name="Kumar S."/>
            <person name="Horikawa D."/>
            <person name="Ishino K."/>
            <person name="Komine S."/>
            <person name="Tomita M."/>
            <person name="Blaxter M."/>
            <person name="Arakawa K."/>
        </authorList>
    </citation>
    <scope>NUCLEOTIDE SEQUENCE [LARGE SCALE GENOMIC DNA]</scope>
    <source>
        <strain evidence="15">Z151</strain>
    </source>
</reference>
<keyword evidence="5" id="KW-0106">Calcium</keyword>
<gene>
    <name evidence="14" type="ORF">BV898_12287</name>
</gene>
<dbReference type="PROSITE" id="PS00018">
    <property type="entry name" value="EF_HAND_1"/>
    <property type="match status" value="2"/>
</dbReference>
<protein>
    <submittedName>
        <fullName evidence="14">NADPH oxidase 5</fullName>
    </submittedName>
</protein>
<dbReference type="CDD" id="cd06186">
    <property type="entry name" value="NOX_Duox_like_FAD_NADP"/>
    <property type="match status" value="1"/>
</dbReference>
<dbReference type="InterPro" id="IPR002048">
    <property type="entry name" value="EF_hand_dom"/>
</dbReference>
<evidence type="ECO:0000256" key="1">
    <source>
        <dbReference type="ARBA" id="ARBA00004141"/>
    </source>
</evidence>
<dbReference type="SUPFAM" id="SSF52343">
    <property type="entry name" value="Ferredoxin reductase-like, C-terminal NADP-linked domain"/>
    <property type="match status" value="1"/>
</dbReference>
<dbReference type="SUPFAM" id="SSF63380">
    <property type="entry name" value="Riboflavin synthase domain-like"/>
    <property type="match status" value="1"/>
</dbReference>
<keyword evidence="15" id="KW-1185">Reference proteome</keyword>
<dbReference type="InterPro" id="IPR017927">
    <property type="entry name" value="FAD-bd_FR_type"/>
</dbReference>
<comment type="caution">
    <text evidence="14">The sequence shown here is derived from an EMBL/GenBank/DDBJ whole genome shotgun (WGS) entry which is preliminary data.</text>
</comment>
<feature type="transmembrane region" description="Helical" evidence="11">
    <location>
        <begin position="409"/>
        <end position="429"/>
    </location>
</feature>
<dbReference type="InterPro" id="IPR017938">
    <property type="entry name" value="Riboflavin_synthase-like_b-brl"/>
</dbReference>
<accession>A0A1W0WE83</accession>
<feature type="transmembrane region" description="Helical" evidence="11">
    <location>
        <begin position="347"/>
        <end position="369"/>
    </location>
</feature>
<feature type="domain" description="FAD-binding FR-type" evidence="13">
    <location>
        <begin position="464"/>
        <end position="628"/>
    </location>
</feature>
<feature type="transmembrane region" description="Helical" evidence="11">
    <location>
        <begin position="303"/>
        <end position="327"/>
    </location>
</feature>
<sequence>MSRIIKNLSKRWKPKHDEQDVEKVDQDFLQVPGRQLLRSQHLMYVHKVDSASLQPSSEGGPHKHNPQNTAEDQQWLKWIEVRMGGMAKEAHVDLVMFKKILEIEHAFYGERLFAIFDIHRVGYVTVGELLSQLSMLTRSCACQKLKLIFDMYDVDGNGAIDTQEFSAVLSSAIDDNALAIGPQQIDYMTRMLFEAVDSNQDGVVSFDELKTMLEKSPEWIGTLQISASRFLRPPEAKGPSMTRKKRQSKLCPPYFLTPNYIKHNPTEFAWSVIYAISLIAFYLYGSLWAVYENHVISTENCLPYYAVAHGFGMNLNWNCMLLVVFMLRRTLTLLRNTRLGPYLPVDVAIYAHKVIGYVVGVCTLGHFVMHMLHFHCLEEERVGNLTYTDFLFSTKNDIGWISGAHITSITGWPIIIAYVIIFFCSLAVVRRSGLFEIFFFTHLLYIPFMILLILHSDKFWKFIIVPGTIYILEKISMTRCVRQLIGGEFYIKDVVLWQSGVTQLTMNHPPCFNFNPGDYIFINIPNIAWFEWHPFTLSSCPENQDEVTLHIRCMGQWTRRLHQYFKNHERNCGGVKTDGQAVPMRLFAASHQQPSVMYKKRASVRGQPVRSLHVPIYVDGPYGTPSGQIFMAEHAVLICAGIGVTPFASILQSIMYRHRADKAVCPECAHEWSPHRAMGQSAHLKKVNFIWVVPNQRSIEWFVELLEQLDAEQSLENDLDKLIDIQIYVTSATRMADLYAFALTTALDVFYEKHNRDLITGIRSRAIPGRPNWQNIFENINRNKRGRVSVFYCGPPVLAGVVRRHCGEFDFEFSKESF</sequence>
<dbReference type="InterPro" id="IPR050369">
    <property type="entry name" value="RBOH/FRE"/>
</dbReference>
<evidence type="ECO:0000256" key="11">
    <source>
        <dbReference type="SAM" id="Phobius"/>
    </source>
</evidence>
<dbReference type="PANTHER" id="PTHR11972">
    <property type="entry name" value="NADPH OXIDASE"/>
    <property type="match status" value="1"/>
</dbReference>
<feature type="transmembrane region" description="Helical" evidence="11">
    <location>
        <begin position="434"/>
        <end position="454"/>
    </location>
</feature>
<evidence type="ECO:0000259" key="13">
    <source>
        <dbReference type="PROSITE" id="PS51384"/>
    </source>
</evidence>